<evidence type="ECO:0000256" key="4">
    <source>
        <dbReference type="ARBA" id="ARBA00022490"/>
    </source>
</evidence>
<keyword evidence="11" id="KW-1185">Reference proteome</keyword>
<gene>
    <name evidence="12" type="primary">LOC100215321</name>
</gene>
<evidence type="ECO:0000313" key="12">
    <source>
        <dbReference type="RefSeq" id="XP_065660087.1"/>
    </source>
</evidence>
<dbReference type="RefSeq" id="XP_065660087.1">
    <property type="nucleotide sequence ID" value="XM_065804015.1"/>
</dbReference>
<dbReference type="Proteomes" id="UP001652625">
    <property type="component" value="Chromosome 08"/>
</dbReference>
<protein>
    <recommendedName>
        <fullName evidence="9 10">Signal recognition particle subunit SRP68</fullName>
        <shortName evidence="10">SRP68</shortName>
    </recommendedName>
</protein>
<dbReference type="PANTHER" id="PTHR12860:SF0">
    <property type="entry name" value="SIGNAL RECOGNITION PARTICLE SUBUNIT SRP68"/>
    <property type="match status" value="1"/>
</dbReference>
<dbReference type="InterPro" id="IPR026258">
    <property type="entry name" value="SRP68"/>
</dbReference>
<organism evidence="11 12">
    <name type="scientific">Hydra vulgaris</name>
    <name type="common">Hydra</name>
    <name type="synonym">Hydra attenuata</name>
    <dbReference type="NCBI Taxonomy" id="6087"/>
    <lineage>
        <taxon>Eukaryota</taxon>
        <taxon>Metazoa</taxon>
        <taxon>Cnidaria</taxon>
        <taxon>Hydrozoa</taxon>
        <taxon>Hydroidolina</taxon>
        <taxon>Anthoathecata</taxon>
        <taxon>Aplanulata</taxon>
        <taxon>Hydridae</taxon>
        <taxon>Hydra</taxon>
    </lineage>
</organism>
<evidence type="ECO:0000256" key="1">
    <source>
        <dbReference type="ARBA" id="ARBA00004496"/>
    </source>
</evidence>
<dbReference type="PANTHER" id="PTHR12860">
    <property type="entry name" value="SIGNAL RECOGNITION PARTICLE 68 KDA PROTEIN"/>
    <property type="match status" value="1"/>
</dbReference>
<evidence type="ECO:0000256" key="9">
    <source>
        <dbReference type="ARBA" id="ARBA00029498"/>
    </source>
</evidence>
<dbReference type="CDD" id="cd15481">
    <property type="entry name" value="SRP68-RBD"/>
    <property type="match status" value="1"/>
</dbReference>
<evidence type="ECO:0000313" key="11">
    <source>
        <dbReference type="Proteomes" id="UP001652625"/>
    </source>
</evidence>
<keyword evidence="6 10" id="KW-0733">Signal recognition particle</keyword>
<sequence>MEVDMEVDDIRKDDVLNKEEASVQYAVEILPFIKDAQQSHGMRHGDYQRYRQYCSRKLKRIRSSLDFKSGTRHGYKGKQITEDVITDSRYFHILLVEAERCWSYAMELKLCANTEPRKRFHMMRKLTKAAKYAEELHKICEMEKVEPRTKLEAQAYSYWMRANYKFEVQDWKTAIDLYSQSRSIYEKLASAFLDEATRMLYAQRVEEIGPNIRYCAYNLGQGGMDIKDLMIMKSSAAGQDLLSAKIDAAIKQTREKLASSFGDITWRGKSVPLHNEKARVFILHLQEKESEMARQSTFEGKMELFDNLLMECKDALQAIKEEIGNEMSTKKKNETNLSQLQFIKMYLSYLRQNLMIERNICMIDWMKEKLPVLIGTPKQEIKTKITKPEDLIRLYDGIILSLNEISQLQGIEVDEKLQDEVEAQIVAYKGFRCFYIAQSYQLLKKWVESVSLYDRVITYVNEATLKLKACNNPFLNVLVTKIEELSELAQGHKYNAHALSILESNEVAADVGKLVLSDQVLAERLDVYQEYQNATKKTNLIRFPPEPQPTPCKPLFFDLALNYIDLPNLDHRLEKKPEGVFSALRRGFGFWGS</sequence>
<evidence type="ECO:0000256" key="3">
    <source>
        <dbReference type="ARBA" id="ARBA00009352"/>
    </source>
</evidence>
<evidence type="ECO:0000256" key="2">
    <source>
        <dbReference type="ARBA" id="ARBA00004604"/>
    </source>
</evidence>
<dbReference type="Gene3D" id="1.10.3450.40">
    <property type="entry name" value="Signal recognition particle, SRP68 subunit, RNA-binding domain"/>
    <property type="match status" value="1"/>
</dbReference>
<dbReference type="GeneID" id="100215321"/>
<evidence type="ECO:0000256" key="7">
    <source>
        <dbReference type="ARBA" id="ARBA00023242"/>
    </source>
</evidence>
<name>A0ABM4CEI0_HYDVU</name>
<comment type="subcellular location">
    <subcellularLocation>
        <location evidence="1 10">Cytoplasm</location>
    </subcellularLocation>
    <subcellularLocation>
        <location evidence="2">Nucleus</location>
        <location evidence="2">Nucleolus</location>
    </subcellularLocation>
</comment>
<keyword evidence="4 10" id="KW-0963">Cytoplasm</keyword>
<reference evidence="12" key="1">
    <citation type="submission" date="2025-08" db="UniProtKB">
        <authorList>
            <consortium name="RefSeq"/>
        </authorList>
    </citation>
    <scope>IDENTIFICATION</scope>
</reference>
<dbReference type="Pfam" id="PF16969">
    <property type="entry name" value="SRP68"/>
    <property type="match status" value="1"/>
</dbReference>
<evidence type="ECO:0000256" key="6">
    <source>
        <dbReference type="ARBA" id="ARBA00023135"/>
    </source>
</evidence>
<dbReference type="PIRSF" id="PIRSF038995">
    <property type="entry name" value="SRP68"/>
    <property type="match status" value="1"/>
</dbReference>
<keyword evidence="8 10" id="KW-0687">Ribonucleoprotein</keyword>
<evidence type="ECO:0000256" key="5">
    <source>
        <dbReference type="ARBA" id="ARBA00022884"/>
    </source>
</evidence>
<comment type="function">
    <text evidence="10">Component of the signal recognition particle (SRP) complex, a ribonucleoprotein complex that mediates the cotranslational targeting of secretory and membrane proteins to the endoplasmic reticulum (ER). The SRP complex interacts with the signal sequence in nascent secretory and membrane proteins and directs them to the membrane of the ER.</text>
</comment>
<keyword evidence="5 10" id="KW-0694">RNA-binding</keyword>
<dbReference type="InterPro" id="IPR034652">
    <property type="entry name" value="SRP68-RBD"/>
</dbReference>
<proteinExistence type="inferred from homology"/>
<dbReference type="InterPro" id="IPR038253">
    <property type="entry name" value="SRP68_N_sf"/>
</dbReference>
<comment type="similarity">
    <text evidence="3 10">Belongs to the SRP68 family.</text>
</comment>
<evidence type="ECO:0000256" key="8">
    <source>
        <dbReference type="ARBA" id="ARBA00023274"/>
    </source>
</evidence>
<evidence type="ECO:0000256" key="10">
    <source>
        <dbReference type="PIRNR" id="PIRNR038995"/>
    </source>
</evidence>
<accession>A0ABM4CEI0</accession>
<keyword evidence="7" id="KW-0539">Nucleus</keyword>